<evidence type="ECO:0000313" key="5">
    <source>
        <dbReference type="Proteomes" id="UP001595075"/>
    </source>
</evidence>
<proteinExistence type="predicted"/>
<keyword evidence="2" id="KW-0812">Transmembrane</keyword>
<keyword evidence="2" id="KW-0472">Membrane</keyword>
<protein>
    <recommendedName>
        <fullName evidence="3">CorA-like transporter domain-containing protein</fullName>
    </recommendedName>
</protein>
<comment type="caution">
    <text evidence="4">The sequence shown here is derived from an EMBL/GenBank/DDBJ whole genome shotgun (WGS) entry which is preliminary data.</text>
</comment>
<feature type="region of interest" description="Disordered" evidence="1">
    <location>
        <begin position="357"/>
        <end position="383"/>
    </location>
</feature>
<keyword evidence="2" id="KW-1133">Transmembrane helix</keyword>
<dbReference type="Gene3D" id="1.20.58.340">
    <property type="entry name" value="Magnesium transport protein CorA, transmembrane region"/>
    <property type="match status" value="1"/>
</dbReference>
<feature type="compositionally biased region" description="Basic and acidic residues" evidence="1">
    <location>
        <begin position="370"/>
        <end position="383"/>
    </location>
</feature>
<dbReference type="InterPro" id="IPR058257">
    <property type="entry name" value="CorA-like_dom"/>
</dbReference>
<organism evidence="4 5">
    <name type="scientific">Oculimacula yallundae</name>
    <dbReference type="NCBI Taxonomy" id="86028"/>
    <lineage>
        <taxon>Eukaryota</taxon>
        <taxon>Fungi</taxon>
        <taxon>Dikarya</taxon>
        <taxon>Ascomycota</taxon>
        <taxon>Pezizomycotina</taxon>
        <taxon>Leotiomycetes</taxon>
        <taxon>Helotiales</taxon>
        <taxon>Ploettnerulaceae</taxon>
        <taxon>Oculimacula</taxon>
    </lineage>
</organism>
<feature type="transmembrane region" description="Helical" evidence="2">
    <location>
        <begin position="568"/>
        <end position="593"/>
    </location>
</feature>
<dbReference type="Pfam" id="PF26616">
    <property type="entry name" value="CorA-like"/>
    <property type="match status" value="1"/>
</dbReference>
<gene>
    <name evidence="4" type="ORF">VTL71DRAFT_7770</name>
</gene>
<evidence type="ECO:0000256" key="1">
    <source>
        <dbReference type="SAM" id="MobiDB-lite"/>
    </source>
</evidence>
<reference evidence="4 5" key="1">
    <citation type="journal article" date="2024" name="Commun. Biol.">
        <title>Comparative genomic analysis of thermophilic fungi reveals convergent evolutionary adaptations and gene losses.</title>
        <authorList>
            <person name="Steindorff A.S."/>
            <person name="Aguilar-Pontes M.V."/>
            <person name="Robinson A.J."/>
            <person name="Andreopoulos B."/>
            <person name="LaButti K."/>
            <person name="Kuo A."/>
            <person name="Mondo S."/>
            <person name="Riley R."/>
            <person name="Otillar R."/>
            <person name="Haridas S."/>
            <person name="Lipzen A."/>
            <person name="Grimwood J."/>
            <person name="Schmutz J."/>
            <person name="Clum A."/>
            <person name="Reid I.D."/>
            <person name="Moisan M.C."/>
            <person name="Butler G."/>
            <person name="Nguyen T.T.M."/>
            <person name="Dewar K."/>
            <person name="Conant G."/>
            <person name="Drula E."/>
            <person name="Henrissat B."/>
            <person name="Hansel C."/>
            <person name="Singer S."/>
            <person name="Hutchinson M.I."/>
            <person name="de Vries R.P."/>
            <person name="Natvig D.O."/>
            <person name="Powell A.J."/>
            <person name="Tsang A."/>
            <person name="Grigoriev I.V."/>
        </authorList>
    </citation>
    <scope>NUCLEOTIDE SEQUENCE [LARGE SCALE GENOMIC DNA]</scope>
    <source>
        <strain evidence="4 5">CBS 494.80</strain>
    </source>
</reference>
<dbReference type="Proteomes" id="UP001595075">
    <property type="component" value="Unassembled WGS sequence"/>
</dbReference>
<sequence>MSVPSDDELFHMATTKAATFPVNTIRPTVSQHQLESYRKRLGSHAERLFCDDGDASIDLWEYNDRVKGFENVDISNQHVLRSRLEGERLFSRGDPKCRFLFVHARNSRDILRVSRQMFVQALTHHQVMPNFLDFVFPFGYQQYAEDSLFSGFREDTRLTNTDGGLVLPTLGRSGRDIRMCYSLKSVESKESNLGFPWSIRQIAVYHSFDLATGKSFWFMIKGNHLIRDRLKSASEPRAEDSCKPSSFESISGSLEAALETHLVLCDWCDEDWRWYLTFLESDLQRLTRRALHVDILKAQILPEPDTYEKKVPIKSITRTLSEYAKRTLSLSQRDKSFSTLVEKTEYRPSFPQPAFPLSPPLPPVLPPGMGRKDGTTTKQKPENDEVLSVRALQQVQVIEDKVNEVLLILESNIKIVKDIRDHYQTIFASEDCPTDIKRDTKTKVAYFKKRVANILGDLQIQLSSAQTLLRLLETRKSIMSGLLNMSTIEASKEFAADSQRAANKMSAMTEAMHQLAMKTKQETVSMRVITLVTLFFLPGTFISTVMSTDIIRFPSQQESGRVFQNGALQLWLIITLPLMAATFIAWWVVYWCVNRRQEQKKGEASARWLP</sequence>
<dbReference type="EMBL" id="JAZHXI010000002">
    <property type="protein sequence ID" value="KAL2073992.1"/>
    <property type="molecule type" value="Genomic_DNA"/>
</dbReference>
<feature type="domain" description="CorA-like transporter" evidence="3">
    <location>
        <begin position="14"/>
        <end position="290"/>
    </location>
</feature>
<accession>A0ABR4CVY3</accession>
<keyword evidence="5" id="KW-1185">Reference proteome</keyword>
<evidence type="ECO:0000313" key="4">
    <source>
        <dbReference type="EMBL" id="KAL2073992.1"/>
    </source>
</evidence>
<evidence type="ECO:0000259" key="3">
    <source>
        <dbReference type="Pfam" id="PF26616"/>
    </source>
</evidence>
<feature type="compositionally biased region" description="Pro residues" evidence="1">
    <location>
        <begin position="357"/>
        <end position="366"/>
    </location>
</feature>
<evidence type="ECO:0000256" key="2">
    <source>
        <dbReference type="SAM" id="Phobius"/>
    </source>
</evidence>
<name>A0ABR4CVY3_9HELO</name>